<dbReference type="EMBL" id="JAHQCW010000004">
    <property type="protein sequence ID" value="MBU9735687.1"/>
    <property type="molecule type" value="Genomic_DNA"/>
</dbReference>
<keyword evidence="6 7" id="KW-0472">Membrane</keyword>
<evidence type="ECO:0000256" key="3">
    <source>
        <dbReference type="ARBA" id="ARBA00022475"/>
    </source>
</evidence>
<dbReference type="Proteomes" id="UP000712157">
    <property type="component" value="Unassembled WGS sequence"/>
</dbReference>
<keyword evidence="3" id="KW-1003">Cell membrane</keyword>
<gene>
    <name evidence="8" type="ORF">KTH89_04000</name>
</gene>
<evidence type="ECO:0000313" key="8">
    <source>
        <dbReference type="EMBL" id="MBU9735687.1"/>
    </source>
</evidence>
<keyword evidence="9" id="KW-1185">Reference proteome</keyword>
<dbReference type="AlphaFoldDB" id="A0A949JXR0"/>
<feature type="transmembrane region" description="Helical" evidence="7">
    <location>
        <begin position="82"/>
        <end position="101"/>
    </location>
</feature>
<evidence type="ECO:0000256" key="7">
    <source>
        <dbReference type="SAM" id="Phobius"/>
    </source>
</evidence>
<evidence type="ECO:0000256" key="2">
    <source>
        <dbReference type="ARBA" id="ARBA00022448"/>
    </source>
</evidence>
<evidence type="ECO:0000256" key="1">
    <source>
        <dbReference type="ARBA" id="ARBA00004651"/>
    </source>
</evidence>
<dbReference type="GO" id="GO:0005886">
    <property type="term" value="C:plasma membrane"/>
    <property type="evidence" value="ECO:0007669"/>
    <property type="project" value="UniProtKB-SubCell"/>
</dbReference>
<evidence type="ECO:0000256" key="6">
    <source>
        <dbReference type="ARBA" id="ARBA00023136"/>
    </source>
</evidence>
<comment type="caution">
    <text evidence="8">The sequence shown here is derived from an EMBL/GenBank/DDBJ whole genome shotgun (WGS) entry which is preliminary data.</text>
</comment>
<keyword evidence="5 7" id="KW-1133">Transmembrane helix</keyword>
<dbReference type="InterPro" id="IPR035906">
    <property type="entry name" value="MetI-like_sf"/>
</dbReference>
<feature type="transmembrane region" description="Helical" evidence="7">
    <location>
        <begin position="21"/>
        <end position="39"/>
    </location>
</feature>
<comment type="subcellular location">
    <subcellularLocation>
        <location evidence="1">Cell membrane</location>
        <topology evidence="1">Multi-pass membrane protein</topology>
    </subcellularLocation>
</comment>
<dbReference type="SUPFAM" id="SSF161098">
    <property type="entry name" value="MetI-like"/>
    <property type="match status" value="1"/>
</dbReference>
<feature type="transmembrane region" description="Helical" evidence="7">
    <location>
        <begin position="113"/>
        <end position="133"/>
    </location>
</feature>
<feature type="transmembrane region" description="Helical" evidence="7">
    <location>
        <begin position="185"/>
        <end position="209"/>
    </location>
</feature>
<keyword evidence="4 7" id="KW-0812">Transmembrane</keyword>
<sequence>MKAKKINVSSRDKIFYFINDLFLLIALIVVLYPIIYIISSSFSSPNAVSTGKVVLFPVDFSLEGYKAVFQHDGILTGYANTIFYTLAGTSVNLIMTVLAAYPLSRKDLKGRKVITFLFTFTMIFSGGLIPSYLLNSNLSLINTRWVMFLPTAINIFNFTIAKNFFENNVPEELYEASQLDGCNYFRFITGVVLPLSKSILAVLALYYAVVHWNSYFEAFLYLTDESKFPLQIFLREILILNSTENMDPSALAARQGLADLLKYSLIVVSSVPLMVVYPFVAKHFNKGALTGAVKG</sequence>
<feature type="transmembrane region" description="Helical" evidence="7">
    <location>
        <begin position="260"/>
        <end position="280"/>
    </location>
</feature>
<feature type="transmembrane region" description="Helical" evidence="7">
    <location>
        <begin position="145"/>
        <end position="165"/>
    </location>
</feature>
<evidence type="ECO:0000256" key="5">
    <source>
        <dbReference type="ARBA" id="ARBA00022989"/>
    </source>
</evidence>
<dbReference type="Gene3D" id="1.10.3720.10">
    <property type="entry name" value="MetI-like"/>
    <property type="match status" value="1"/>
</dbReference>
<dbReference type="PANTHER" id="PTHR43744">
    <property type="entry name" value="ABC TRANSPORTER PERMEASE PROTEIN MG189-RELATED-RELATED"/>
    <property type="match status" value="1"/>
</dbReference>
<dbReference type="InterPro" id="IPR000515">
    <property type="entry name" value="MetI-like"/>
</dbReference>
<reference evidence="8" key="1">
    <citation type="submission" date="2021-06" db="EMBL/GenBank/DDBJ databases">
        <title>Description of novel taxa of the family Lachnospiraceae.</title>
        <authorList>
            <person name="Chaplin A.V."/>
            <person name="Sokolova S.R."/>
            <person name="Pikina A.P."/>
            <person name="Korzhanova M."/>
            <person name="Belova V."/>
            <person name="Korostin D."/>
            <person name="Efimov B.A."/>
        </authorList>
    </citation>
    <scope>NUCLEOTIDE SEQUENCE</scope>
    <source>
        <strain evidence="8">ASD5720</strain>
    </source>
</reference>
<protein>
    <submittedName>
        <fullName evidence="8">Carbohydrate ABC transporter permease</fullName>
    </submittedName>
</protein>
<proteinExistence type="predicted"/>
<dbReference type="PANTHER" id="PTHR43744:SF9">
    <property type="entry name" value="POLYGALACTURONAN_RHAMNOGALACTURONAN TRANSPORT SYSTEM PERMEASE PROTEIN YTCP"/>
    <property type="match status" value="1"/>
</dbReference>
<keyword evidence="2" id="KW-0813">Transport</keyword>
<organism evidence="8 9">
    <name type="scientific">Diplocloster agilis</name>
    <dbReference type="NCBI Taxonomy" id="2850323"/>
    <lineage>
        <taxon>Bacteria</taxon>
        <taxon>Bacillati</taxon>
        <taxon>Bacillota</taxon>
        <taxon>Clostridia</taxon>
        <taxon>Lachnospirales</taxon>
        <taxon>Lachnospiraceae</taxon>
        <taxon>Diplocloster</taxon>
    </lineage>
</organism>
<dbReference type="RefSeq" id="WP_158342316.1">
    <property type="nucleotide sequence ID" value="NZ_JAHQCW010000004.1"/>
</dbReference>
<name>A0A949JXR0_9FIRM</name>
<evidence type="ECO:0000313" key="9">
    <source>
        <dbReference type="Proteomes" id="UP000712157"/>
    </source>
</evidence>
<accession>A0A949JXR0</accession>
<dbReference type="CDD" id="cd06261">
    <property type="entry name" value="TM_PBP2"/>
    <property type="match status" value="1"/>
</dbReference>
<dbReference type="GO" id="GO:0055085">
    <property type="term" value="P:transmembrane transport"/>
    <property type="evidence" value="ECO:0007669"/>
    <property type="project" value="InterPro"/>
</dbReference>
<evidence type="ECO:0000256" key="4">
    <source>
        <dbReference type="ARBA" id="ARBA00022692"/>
    </source>
</evidence>